<dbReference type="HOGENOM" id="CLU_1116388_0_0_1"/>
<name>L8X4U5_THACA</name>
<evidence type="ECO:0000256" key="1">
    <source>
        <dbReference type="SAM" id="MobiDB-lite"/>
    </source>
</evidence>
<comment type="caution">
    <text evidence="2">The sequence shown here is derived from an EMBL/GenBank/DDBJ whole genome shotgun (WGS) entry which is preliminary data.</text>
</comment>
<sequence>MAKFTGSLPVESPSTRAFGTRVRVDVGTTFPDEAVVGVAPFRDTEGRPLYVGTAVLDDSAIPCQVSEDLATCLVRPHRSLLITSHIQIDPQTLQFKRPMTRKSRQAQPARRVSCGSLTGFIHLCNGYQPHSVRYLTGNIQYMGGALVTYGGEEYFFDSDYYVFNEFQMLALKLICLVTVLFHNQATKSEIESGSSSTTALHTLKTPPTDNKMADTKTAPQNPMKELRIDKLVISELLGISPVPCCLSMR</sequence>
<evidence type="ECO:0000313" key="2">
    <source>
        <dbReference type="EMBL" id="ELU43654.1"/>
    </source>
</evidence>
<dbReference type="OrthoDB" id="2142040at2759"/>
<dbReference type="AlphaFoldDB" id="L8X4U5"/>
<organism evidence="2 3">
    <name type="scientific">Thanatephorus cucumeris (strain AG1-IA)</name>
    <name type="common">Rice sheath blight fungus</name>
    <name type="synonym">Rhizoctonia solani</name>
    <dbReference type="NCBI Taxonomy" id="983506"/>
    <lineage>
        <taxon>Eukaryota</taxon>
        <taxon>Fungi</taxon>
        <taxon>Dikarya</taxon>
        <taxon>Basidiomycota</taxon>
        <taxon>Agaricomycotina</taxon>
        <taxon>Agaricomycetes</taxon>
        <taxon>Cantharellales</taxon>
        <taxon>Ceratobasidiaceae</taxon>
        <taxon>Rhizoctonia</taxon>
        <taxon>Rhizoctonia solani AG-1</taxon>
    </lineage>
</organism>
<dbReference type="Proteomes" id="UP000011668">
    <property type="component" value="Unassembled WGS sequence"/>
</dbReference>
<evidence type="ECO:0000313" key="3">
    <source>
        <dbReference type="Proteomes" id="UP000011668"/>
    </source>
</evidence>
<dbReference type="STRING" id="983506.L8X4U5"/>
<proteinExistence type="predicted"/>
<feature type="region of interest" description="Disordered" evidence="1">
    <location>
        <begin position="192"/>
        <end position="217"/>
    </location>
</feature>
<keyword evidence="3" id="KW-1185">Reference proteome</keyword>
<dbReference type="EMBL" id="AFRT01000521">
    <property type="protein sequence ID" value="ELU43654.1"/>
    <property type="molecule type" value="Genomic_DNA"/>
</dbReference>
<feature type="compositionally biased region" description="Polar residues" evidence="1">
    <location>
        <begin position="192"/>
        <end position="208"/>
    </location>
</feature>
<gene>
    <name evidence="2" type="ORF">AG1IA_02340</name>
</gene>
<accession>L8X4U5</accession>
<reference evidence="2 3" key="1">
    <citation type="journal article" date="2013" name="Nat. Commun.">
        <title>The evolution and pathogenic mechanisms of the rice sheath blight pathogen.</title>
        <authorList>
            <person name="Zheng A."/>
            <person name="Lin R."/>
            <person name="Xu L."/>
            <person name="Qin P."/>
            <person name="Tang C."/>
            <person name="Ai P."/>
            <person name="Zhang D."/>
            <person name="Liu Y."/>
            <person name="Sun Z."/>
            <person name="Feng H."/>
            <person name="Wang Y."/>
            <person name="Chen Y."/>
            <person name="Liang X."/>
            <person name="Fu R."/>
            <person name="Li Q."/>
            <person name="Zhang J."/>
            <person name="Yu X."/>
            <person name="Xie Z."/>
            <person name="Ding L."/>
            <person name="Guan P."/>
            <person name="Tang J."/>
            <person name="Liang Y."/>
            <person name="Wang S."/>
            <person name="Deng Q."/>
            <person name="Li S."/>
            <person name="Zhu J."/>
            <person name="Wang L."/>
            <person name="Liu H."/>
            <person name="Li P."/>
        </authorList>
    </citation>
    <scope>NUCLEOTIDE SEQUENCE [LARGE SCALE GENOMIC DNA]</scope>
    <source>
        <strain evidence="3">AG-1 IA</strain>
    </source>
</reference>
<protein>
    <submittedName>
        <fullName evidence="2">Uncharacterized protein</fullName>
    </submittedName>
</protein>